<dbReference type="OrthoDB" id="122912at2"/>
<dbReference type="SUPFAM" id="SSF69118">
    <property type="entry name" value="AhpD-like"/>
    <property type="match status" value="1"/>
</dbReference>
<evidence type="ECO:0000313" key="3">
    <source>
        <dbReference type="Proteomes" id="UP000427906"/>
    </source>
</evidence>
<feature type="domain" description="Carboxymuconolactone decarboxylase-like" evidence="1">
    <location>
        <begin position="45"/>
        <end position="92"/>
    </location>
</feature>
<accession>A0A5K7YT78</accession>
<dbReference type="KEGG" id="dalk:DSCA_55350"/>
<sequence length="109" mass="12243">MDAHSAMVMAQGFTQEQVESILEDIDASSLIDEKTKLILHFSETITRNAYQIHEGTLQELRDQGCTDEELFEVIAVASLFNFMDRMADALGAPVEGLQEMMKQMRATQS</sequence>
<dbReference type="InterPro" id="IPR003779">
    <property type="entry name" value="CMD-like"/>
</dbReference>
<protein>
    <recommendedName>
        <fullName evidence="1">Carboxymuconolactone decarboxylase-like domain-containing protein</fullName>
    </recommendedName>
</protein>
<organism evidence="2 3">
    <name type="scientific">Desulfosarcina alkanivorans</name>
    <dbReference type="NCBI Taxonomy" id="571177"/>
    <lineage>
        <taxon>Bacteria</taxon>
        <taxon>Pseudomonadati</taxon>
        <taxon>Thermodesulfobacteriota</taxon>
        <taxon>Desulfobacteria</taxon>
        <taxon>Desulfobacterales</taxon>
        <taxon>Desulfosarcinaceae</taxon>
        <taxon>Desulfosarcina</taxon>
    </lineage>
</organism>
<evidence type="ECO:0000259" key="1">
    <source>
        <dbReference type="Pfam" id="PF02627"/>
    </source>
</evidence>
<dbReference type="EMBL" id="AP021874">
    <property type="protein sequence ID" value="BBO71605.1"/>
    <property type="molecule type" value="Genomic_DNA"/>
</dbReference>
<reference evidence="2 3" key="1">
    <citation type="submission" date="2019-11" db="EMBL/GenBank/DDBJ databases">
        <title>Comparative genomics of hydrocarbon-degrading Desulfosarcina strains.</title>
        <authorList>
            <person name="Watanabe M."/>
            <person name="Kojima H."/>
            <person name="Fukui M."/>
        </authorList>
    </citation>
    <scope>NUCLEOTIDE SEQUENCE [LARGE SCALE GENOMIC DNA]</scope>
    <source>
        <strain evidence="2 3">PL12</strain>
    </source>
</reference>
<dbReference type="PANTHER" id="PTHR35446:SF2">
    <property type="entry name" value="CARBOXYMUCONOLACTONE DECARBOXYLASE-LIKE DOMAIN-CONTAINING PROTEIN"/>
    <property type="match status" value="1"/>
</dbReference>
<dbReference type="AlphaFoldDB" id="A0A5K7YT78"/>
<keyword evidence="3" id="KW-1185">Reference proteome</keyword>
<dbReference type="PANTHER" id="PTHR35446">
    <property type="entry name" value="SI:CH211-175M2.5"/>
    <property type="match status" value="1"/>
</dbReference>
<dbReference type="RefSeq" id="WP_155319415.1">
    <property type="nucleotide sequence ID" value="NZ_AP021874.1"/>
</dbReference>
<name>A0A5K7YT78_9BACT</name>
<dbReference type="GO" id="GO:0051920">
    <property type="term" value="F:peroxiredoxin activity"/>
    <property type="evidence" value="ECO:0007669"/>
    <property type="project" value="InterPro"/>
</dbReference>
<dbReference type="Gene3D" id="1.20.1290.10">
    <property type="entry name" value="AhpD-like"/>
    <property type="match status" value="1"/>
</dbReference>
<dbReference type="Proteomes" id="UP000427906">
    <property type="component" value="Chromosome"/>
</dbReference>
<dbReference type="InterPro" id="IPR029032">
    <property type="entry name" value="AhpD-like"/>
</dbReference>
<evidence type="ECO:0000313" key="2">
    <source>
        <dbReference type="EMBL" id="BBO71605.1"/>
    </source>
</evidence>
<gene>
    <name evidence="2" type="ORF">DSCA_55350</name>
</gene>
<dbReference type="Pfam" id="PF02627">
    <property type="entry name" value="CMD"/>
    <property type="match status" value="1"/>
</dbReference>
<proteinExistence type="predicted"/>